<dbReference type="Pfam" id="PF00627">
    <property type="entry name" value="UBA"/>
    <property type="match status" value="1"/>
</dbReference>
<dbReference type="GO" id="GO:2000058">
    <property type="term" value="P:regulation of ubiquitin-dependent protein catabolic process"/>
    <property type="evidence" value="ECO:0007669"/>
    <property type="project" value="TreeGrafter"/>
</dbReference>
<protein>
    <recommendedName>
        <fullName evidence="2">UBA domain-containing protein</fullName>
    </recommendedName>
</protein>
<organism evidence="3">
    <name type="scientific">Araucaria cunninghamii</name>
    <name type="common">Hoop pine</name>
    <name type="synonym">Moreton Bay pine</name>
    <dbReference type="NCBI Taxonomy" id="56994"/>
    <lineage>
        <taxon>Eukaryota</taxon>
        <taxon>Viridiplantae</taxon>
        <taxon>Streptophyta</taxon>
        <taxon>Embryophyta</taxon>
        <taxon>Tracheophyta</taxon>
        <taxon>Spermatophyta</taxon>
        <taxon>Pinopsida</taxon>
        <taxon>Pinidae</taxon>
        <taxon>Conifers II</taxon>
        <taxon>Araucariales</taxon>
        <taxon>Araucariaceae</taxon>
        <taxon>Araucaria</taxon>
    </lineage>
</organism>
<reference evidence="3" key="1">
    <citation type="submission" date="2015-03" db="EMBL/GenBank/DDBJ databases">
        <title>A transcriptome of Araucaria cunninghamii, an australian fine timber species.</title>
        <authorList>
            <person name="Jing Yi C.J.Y."/>
            <person name="Yin San L.Y.S."/>
            <person name="Abdul Karim S.S."/>
            <person name="Wan Azmi N.N."/>
            <person name="Hercus R.R."/>
            <person name="Croft L.L."/>
        </authorList>
    </citation>
    <scope>NUCLEOTIDE SEQUENCE</scope>
    <source>
        <strain evidence="3">MI0301</strain>
        <tissue evidence="3">Leaf</tissue>
    </source>
</reference>
<dbReference type="InterPro" id="IPR009060">
    <property type="entry name" value="UBA-like_sf"/>
</dbReference>
<feature type="compositionally biased region" description="Polar residues" evidence="1">
    <location>
        <begin position="404"/>
        <end position="413"/>
    </location>
</feature>
<feature type="domain" description="UBA" evidence="2">
    <location>
        <begin position="364"/>
        <end position="404"/>
    </location>
</feature>
<feature type="compositionally biased region" description="Basic and acidic residues" evidence="1">
    <location>
        <begin position="414"/>
        <end position="427"/>
    </location>
</feature>
<evidence type="ECO:0000313" key="3">
    <source>
        <dbReference type="EMBL" id="JAG98298.1"/>
    </source>
</evidence>
<dbReference type="InterPro" id="IPR039749">
    <property type="entry name" value="NUB1"/>
</dbReference>
<dbReference type="PROSITE" id="PS50030">
    <property type="entry name" value="UBA"/>
    <property type="match status" value="3"/>
</dbReference>
<dbReference type="InterPro" id="IPR015940">
    <property type="entry name" value="UBA"/>
</dbReference>
<dbReference type="CDD" id="cd14291">
    <property type="entry name" value="UBA1_NUB1_like"/>
    <property type="match status" value="1"/>
</dbReference>
<proteinExistence type="predicted"/>
<dbReference type="Gene3D" id="1.10.8.10">
    <property type="entry name" value="DNA helicase RuvA subunit, C-terminal domain"/>
    <property type="match status" value="2"/>
</dbReference>
<dbReference type="SMART" id="SM00165">
    <property type="entry name" value="UBA"/>
    <property type="match status" value="3"/>
</dbReference>
<feature type="domain" description="UBA" evidence="2">
    <location>
        <begin position="424"/>
        <end position="463"/>
    </location>
</feature>
<evidence type="ECO:0000259" key="2">
    <source>
        <dbReference type="PROSITE" id="PS50030"/>
    </source>
</evidence>
<name>A0A0D6R7L6_ARACU</name>
<dbReference type="PANTHER" id="PTHR12948">
    <property type="entry name" value="NEDD8 ULTIMATE BUSTER-1 BS4 PROTEIN"/>
    <property type="match status" value="1"/>
</dbReference>
<feature type="domain" description="UBA" evidence="2">
    <location>
        <begin position="292"/>
        <end position="332"/>
    </location>
</feature>
<feature type="region of interest" description="Disordered" evidence="1">
    <location>
        <begin position="400"/>
        <end position="427"/>
    </location>
</feature>
<dbReference type="Pfam" id="PF22562">
    <property type="entry name" value="UBA_7"/>
    <property type="match status" value="1"/>
</dbReference>
<dbReference type="AlphaFoldDB" id="A0A0D6R7L6"/>
<accession>A0A0D6R7L6</accession>
<dbReference type="PANTHER" id="PTHR12948:SF3">
    <property type="entry name" value="NEDD8 ULTIMATE BUSTER 1"/>
    <property type="match status" value="1"/>
</dbReference>
<evidence type="ECO:0000256" key="1">
    <source>
        <dbReference type="SAM" id="MobiDB-lite"/>
    </source>
</evidence>
<sequence length="574" mass="63756">MEDASSSHGSGSAKLKVAGLWNGTVEVDLDGWTVSGLRAELAKRSMCEPDNLNVIGAGKIVKKEFGDKSLREVGFRSNSKLLISKVAVDQAKAINDELEAQNRLARIKAAVDAMAKRHSNDLFPTDEFTIELENQSGEKMQAGSETDQRAVLMGLMLHTKGRNFIEKGQYKDALEILSMGEEAFSLCNQKVLEMVDNVPLLQIDTVWCYFMLRDISCLAMAGIRLKEARKGLERCYGANMERAKVLRGGFCPELAIYTRLELLEGIVAYHSGLLEESLKALKAAQGKYNQLQVSDEALSQLISMGYTEQQSRRALRMSGQDLQRAVEFAIEEKERINKRREEDRWKNIEIRQQKAYGKTPMGKAVDMTKLAELASIGYEKVLAAEALRKNENDMQTALDELTDPASNSALQHTVESRSSKRQKSAREEDIASMMSMGFERKKVVTALSKSGSKQQAIEFLLSELPNLNASSSGANPSDENLELGVPEEERKADNSAISEQIQDIAVDQNDGAPLDHQNNRAFLEDRDEEMEEEIVHSLTGDPLADYDIEVEKEGKAILEYLTLLASVHDGAKPL</sequence>
<dbReference type="EMBL" id="GCKF01026680">
    <property type="protein sequence ID" value="JAG98298.1"/>
    <property type="molecule type" value="Transcribed_RNA"/>
</dbReference>
<dbReference type="SUPFAM" id="SSF46934">
    <property type="entry name" value="UBA-like"/>
    <property type="match status" value="3"/>
</dbReference>